<proteinExistence type="predicted"/>
<name>A0ACC3YIK9_COLTU</name>
<sequence length="414" mass="46195">MNRRAHKKSRNGCIECKRRHIKCDETRPTCRNCNIIERDCVYRTKAPPTVSPDHDSKGCPQRHRLGTHTPPVSSGSSPYRDGTSTGNTDPAPRSTNSAGGSPSACPDPPGTRSGPTVNMNHMELLVNFSLDLIIMELGDDLRESGTKVLLKAGVEAPYLMHEMMSLSALHLSHARPERKQYYMEQSVQLQTEAISLFNTTKPEVDGSNCVPIAMFSSMLGRHLCIEALATCNSGLDSFLDSYLNFARLRQRGAFVIQSVRLALEESELRPLLTWGPGIEGLVPEGHDCDGLQALISSSSLDDSYKAACRRAVELIQVAYDNRDRRKCNPTLKHMVRIIFTWAFMVPDDFIEMLSQRRPEAIAVLGYHTVILYLARDIWQVGDAGVRLLRIIGEHLGPEWEEWLAWPRSIVLGDG</sequence>
<organism evidence="1 2">
    <name type="scientific">Colletotrichum truncatum</name>
    <name type="common">Anthracnose fungus</name>
    <name type="synonym">Colletotrichum capsici</name>
    <dbReference type="NCBI Taxonomy" id="5467"/>
    <lineage>
        <taxon>Eukaryota</taxon>
        <taxon>Fungi</taxon>
        <taxon>Dikarya</taxon>
        <taxon>Ascomycota</taxon>
        <taxon>Pezizomycotina</taxon>
        <taxon>Sordariomycetes</taxon>
        <taxon>Hypocreomycetidae</taxon>
        <taxon>Glomerellales</taxon>
        <taxon>Glomerellaceae</taxon>
        <taxon>Colletotrichum</taxon>
        <taxon>Colletotrichum truncatum species complex</taxon>
    </lineage>
</organism>
<evidence type="ECO:0000313" key="2">
    <source>
        <dbReference type="Proteomes" id="UP000805649"/>
    </source>
</evidence>
<accession>A0ACC3YIK9</accession>
<protein>
    <submittedName>
        <fullName evidence="1">C6 finger domain-containing protein</fullName>
    </submittedName>
</protein>
<reference evidence="1 2" key="1">
    <citation type="journal article" date="2020" name="Phytopathology">
        <title>Genome Sequence Resources of Colletotrichum truncatum, C. plurivorum, C. musicola, and C. sojae: Four Species Pathogenic to Soybean (Glycine max).</title>
        <authorList>
            <person name="Rogerio F."/>
            <person name="Boufleur T.R."/>
            <person name="Ciampi-Guillardi M."/>
            <person name="Sukno S.A."/>
            <person name="Thon M.R."/>
            <person name="Massola Junior N.S."/>
            <person name="Baroncelli R."/>
        </authorList>
    </citation>
    <scope>NUCLEOTIDE SEQUENCE [LARGE SCALE GENOMIC DNA]</scope>
    <source>
        <strain evidence="1 2">CMES1059</strain>
    </source>
</reference>
<dbReference type="Proteomes" id="UP000805649">
    <property type="component" value="Unassembled WGS sequence"/>
</dbReference>
<gene>
    <name evidence="1" type="ORF">CTRU02_212660</name>
</gene>
<keyword evidence="2" id="KW-1185">Reference proteome</keyword>
<dbReference type="EMBL" id="VUJX02000009">
    <property type="protein sequence ID" value="KAL0931707.1"/>
    <property type="molecule type" value="Genomic_DNA"/>
</dbReference>
<comment type="caution">
    <text evidence="1">The sequence shown here is derived from an EMBL/GenBank/DDBJ whole genome shotgun (WGS) entry which is preliminary data.</text>
</comment>
<evidence type="ECO:0000313" key="1">
    <source>
        <dbReference type="EMBL" id="KAL0931707.1"/>
    </source>
</evidence>